<dbReference type="PANTHER" id="PTHR11091:SF0">
    <property type="entry name" value="MALATE DEHYDROGENASE"/>
    <property type="match status" value="1"/>
</dbReference>
<proteinExistence type="inferred from homology"/>
<dbReference type="Gene3D" id="3.30.1370.60">
    <property type="entry name" value="Hypothetical oxidoreductase yiak, domain 2"/>
    <property type="match status" value="1"/>
</dbReference>
<name>A0ABY8LB95_9RHOB</name>
<dbReference type="InterPro" id="IPR003767">
    <property type="entry name" value="Malate/L-lactate_DH-like"/>
</dbReference>
<reference evidence="3 4" key="1">
    <citation type="submission" date="2023-04" db="EMBL/GenBank/DDBJ databases">
        <title>Jannaschia ovalis sp. nov., a marine bacterium isolated from sea tidal flat.</title>
        <authorList>
            <person name="Kwon D.Y."/>
            <person name="Kim J.-J."/>
        </authorList>
    </citation>
    <scope>NUCLEOTIDE SEQUENCE [LARGE SCALE GENOMIC DNA]</scope>
    <source>
        <strain evidence="3 4">GRR-S6-38</strain>
    </source>
</reference>
<evidence type="ECO:0000313" key="4">
    <source>
        <dbReference type="Proteomes" id="UP001243420"/>
    </source>
</evidence>
<gene>
    <name evidence="3" type="ORF">P8627_16245</name>
</gene>
<dbReference type="SUPFAM" id="SSF89733">
    <property type="entry name" value="L-sulfolactate dehydrogenase-like"/>
    <property type="match status" value="1"/>
</dbReference>
<dbReference type="Proteomes" id="UP001243420">
    <property type="component" value="Chromosome"/>
</dbReference>
<evidence type="ECO:0000256" key="2">
    <source>
        <dbReference type="ARBA" id="ARBA00023002"/>
    </source>
</evidence>
<dbReference type="PANTHER" id="PTHR11091">
    <property type="entry name" value="OXIDOREDUCTASE-RELATED"/>
    <property type="match status" value="1"/>
</dbReference>
<dbReference type="RefSeq" id="WP_279965297.1">
    <property type="nucleotide sequence ID" value="NZ_CP122537.1"/>
</dbReference>
<evidence type="ECO:0000256" key="1">
    <source>
        <dbReference type="ARBA" id="ARBA00006056"/>
    </source>
</evidence>
<protein>
    <submittedName>
        <fullName evidence="3">Ldh family oxidoreductase</fullName>
    </submittedName>
</protein>
<keyword evidence="2" id="KW-0560">Oxidoreductase</keyword>
<sequence length="331" mass="32766">MPQTVPVADLEDLAARAFQRAGADAAIAARVAQALVAAERDGQAGHGLSRMPSYAGQVESGKVDGRALPQVAFPAPGLMRVDARHGFAFPAIDAAIDALIPAARAQGIACATLHRSHHAGQLGPHVERLADAGLVAIMMANTPAAMAPWGGKTGLLGTNPIAFAAPRAGAIPLVIDLSLSAVARGKIMAAKRNGTPIPEGIALDAAGAPTTDPEAALAGTMVPAGGAKGAALALMVEVMAAALTGANLAGEASSLFDAAGDPPGLGQVIIAIDPGAASGGAYAATLERLAAAIEADDGARLPGANRMAKRARTEIEVGDAALADLRALAGD</sequence>
<comment type="similarity">
    <text evidence="1">Belongs to the LDH2/MDH2 oxidoreductase family.</text>
</comment>
<dbReference type="InterPro" id="IPR043143">
    <property type="entry name" value="Mal/L-sulf/L-lact_DH-like_NADP"/>
</dbReference>
<evidence type="ECO:0000313" key="3">
    <source>
        <dbReference type="EMBL" id="WGH78546.1"/>
    </source>
</evidence>
<organism evidence="3 4">
    <name type="scientific">Jannaschia ovalis</name>
    <dbReference type="NCBI Taxonomy" id="3038773"/>
    <lineage>
        <taxon>Bacteria</taxon>
        <taxon>Pseudomonadati</taxon>
        <taxon>Pseudomonadota</taxon>
        <taxon>Alphaproteobacteria</taxon>
        <taxon>Rhodobacterales</taxon>
        <taxon>Roseobacteraceae</taxon>
        <taxon>Jannaschia</taxon>
    </lineage>
</organism>
<dbReference type="InterPro" id="IPR036111">
    <property type="entry name" value="Mal/L-sulfo/L-lacto_DH-like_sf"/>
</dbReference>
<dbReference type="InterPro" id="IPR043144">
    <property type="entry name" value="Mal/L-sulf/L-lact_DH-like_ah"/>
</dbReference>
<dbReference type="Gene3D" id="1.10.1530.10">
    <property type="match status" value="1"/>
</dbReference>
<dbReference type="EMBL" id="CP122537">
    <property type="protein sequence ID" value="WGH78546.1"/>
    <property type="molecule type" value="Genomic_DNA"/>
</dbReference>
<keyword evidence="4" id="KW-1185">Reference proteome</keyword>
<accession>A0ABY8LB95</accession>
<dbReference type="Pfam" id="PF02615">
    <property type="entry name" value="Ldh_2"/>
    <property type="match status" value="1"/>
</dbReference>